<name>A0A922CJ85_MANSE</name>
<evidence type="ECO:0008006" key="4">
    <source>
        <dbReference type="Google" id="ProtNLM"/>
    </source>
</evidence>
<keyword evidence="3" id="KW-1185">Reference proteome</keyword>
<reference evidence="2" key="2">
    <citation type="submission" date="2020-12" db="EMBL/GenBank/DDBJ databases">
        <authorList>
            <person name="Kanost M."/>
        </authorList>
    </citation>
    <scope>NUCLEOTIDE SEQUENCE</scope>
</reference>
<sequence length="104" mass="11907">MAMTCKIVFVLACLTVLVKAQRPFYAGLSAIGYPEVDSVGLSNRFGEDERAPIEAKGDRNLVNRLNSLPIDNRPFWFINWEAYENLRKNPQTYPQRPNSFINNN</sequence>
<organism evidence="2 3">
    <name type="scientific">Manduca sexta</name>
    <name type="common">Tobacco hawkmoth</name>
    <name type="synonym">Tobacco hornworm</name>
    <dbReference type="NCBI Taxonomy" id="7130"/>
    <lineage>
        <taxon>Eukaryota</taxon>
        <taxon>Metazoa</taxon>
        <taxon>Ecdysozoa</taxon>
        <taxon>Arthropoda</taxon>
        <taxon>Hexapoda</taxon>
        <taxon>Insecta</taxon>
        <taxon>Pterygota</taxon>
        <taxon>Neoptera</taxon>
        <taxon>Endopterygota</taxon>
        <taxon>Lepidoptera</taxon>
        <taxon>Glossata</taxon>
        <taxon>Ditrysia</taxon>
        <taxon>Bombycoidea</taxon>
        <taxon>Sphingidae</taxon>
        <taxon>Sphinginae</taxon>
        <taxon>Sphingini</taxon>
        <taxon>Manduca</taxon>
    </lineage>
</organism>
<dbReference type="AlphaFoldDB" id="A0A922CJ85"/>
<feature type="chain" id="PRO_5038055171" description="Seminal fluid protein HACP044" evidence="1">
    <location>
        <begin position="21"/>
        <end position="104"/>
    </location>
</feature>
<evidence type="ECO:0000256" key="1">
    <source>
        <dbReference type="SAM" id="SignalP"/>
    </source>
</evidence>
<evidence type="ECO:0000313" key="3">
    <source>
        <dbReference type="Proteomes" id="UP000791440"/>
    </source>
</evidence>
<reference evidence="2" key="1">
    <citation type="journal article" date="2016" name="Insect Biochem. Mol. Biol.">
        <title>Multifaceted biological insights from a draft genome sequence of the tobacco hornworm moth, Manduca sexta.</title>
        <authorList>
            <person name="Kanost M.R."/>
            <person name="Arrese E.L."/>
            <person name="Cao X."/>
            <person name="Chen Y.R."/>
            <person name="Chellapilla S."/>
            <person name="Goldsmith M.R."/>
            <person name="Grosse-Wilde E."/>
            <person name="Heckel D.G."/>
            <person name="Herndon N."/>
            <person name="Jiang H."/>
            <person name="Papanicolaou A."/>
            <person name="Qu J."/>
            <person name="Soulages J.L."/>
            <person name="Vogel H."/>
            <person name="Walters J."/>
            <person name="Waterhouse R.M."/>
            <person name="Ahn S.J."/>
            <person name="Almeida F.C."/>
            <person name="An C."/>
            <person name="Aqrawi P."/>
            <person name="Bretschneider A."/>
            <person name="Bryant W.B."/>
            <person name="Bucks S."/>
            <person name="Chao H."/>
            <person name="Chevignon G."/>
            <person name="Christen J.M."/>
            <person name="Clarke D.F."/>
            <person name="Dittmer N.T."/>
            <person name="Ferguson L.C.F."/>
            <person name="Garavelou S."/>
            <person name="Gordon K.H.J."/>
            <person name="Gunaratna R.T."/>
            <person name="Han Y."/>
            <person name="Hauser F."/>
            <person name="He Y."/>
            <person name="Heidel-Fischer H."/>
            <person name="Hirsh A."/>
            <person name="Hu Y."/>
            <person name="Jiang H."/>
            <person name="Kalra D."/>
            <person name="Klinner C."/>
            <person name="Konig C."/>
            <person name="Kovar C."/>
            <person name="Kroll A.R."/>
            <person name="Kuwar S.S."/>
            <person name="Lee S.L."/>
            <person name="Lehman R."/>
            <person name="Li K."/>
            <person name="Li Z."/>
            <person name="Liang H."/>
            <person name="Lovelace S."/>
            <person name="Lu Z."/>
            <person name="Mansfield J.H."/>
            <person name="McCulloch K.J."/>
            <person name="Mathew T."/>
            <person name="Morton B."/>
            <person name="Muzny D.M."/>
            <person name="Neunemann D."/>
            <person name="Ongeri F."/>
            <person name="Pauchet Y."/>
            <person name="Pu L.L."/>
            <person name="Pyrousis I."/>
            <person name="Rao X.J."/>
            <person name="Redding A."/>
            <person name="Roesel C."/>
            <person name="Sanchez-Gracia A."/>
            <person name="Schaack S."/>
            <person name="Shukla A."/>
            <person name="Tetreau G."/>
            <person name="Wang Y."/>
            <person name="Xiong G.H."/>
            <person name="Traut W."/>
            <person name="Walsh T.K."/>
            <person name="Worley K.C."/>
            <person name="Wu D."/>
            <person name="Wu W."/>
            <person name="Wu Y.Q."/>
            <person name="Zhang X."/>
            <person name="Zou Z."/>
            <person name="Zucker H."/>
            <person name="Briscoe A.D."/>
            <person name="Burmester T."/>
            <person name="Clem R.J."/>
            <person name="Feyereisen R."/>
            <person name="Grimmelikhuijzen C.J.P."/>
            <person name="Hamodrakas S.J."/>
            <person name="Hansson B.S."/>
            <person name="Huguet E."/>
            <person name="Jermiin L.S."/>
            <person name="Lan Q."/>
            <person name="Lehman H.K."/>
            <person name="Lorenzen M."/>
            <person name="Merzendorfer H."/>
            <person name="Michalopoulos I."/>
            <person name="Morton D.B."/>
            <person name="Muthukrishnan S."/>
            <person name="Oakeshott J.G."/>
            <person name="Palmer W."/>
            <person name="Park Y."/>
            <person name="Passarelli A.L."/>
            <person name="Rozas J."/>
            <person name="Schwartz L.M."/>
            <person name="Smith W."/>
            <person name="Southgate A."/>
            <person name="Vilcinskas A."/>
            <person name="Vogt R."/>
            <person name="Wang P."/>
            <person name="Werren J."/>
            <person name="Yu X.Q."/>
            <person name="Zhou J.J."/>
            <person name="Brown S.J."/>
            <person name="Scherer S.E."/>
            <person name="Richards S."/>
            <person name="Blissard G.W."/>
        </authorList>
    </citation>
    <scope>NUCLEOTIDE SEQUENCE</scope>
</reference>
<dbReference type="EMBL" id="JH668363">
    <property type="protein sequence ID" value="KAG6448895.1"/>
    <property type="molecule type" value="Genomic_DNA"/>
</dbReference>
<dbReference type="Proteomes" id="UP000791440">
    <property type="component" value="Unassembled WGS sequence"/>
</dbReference>
<gene>
    <name evidence="2" type="ORF">O3G_MSEX005754</name>
</gene>
<comment type="caution">
    <text evidence="2">The sequence shown here is derived from an EMBL/GenBank/DDBJ whole genome shotgun (WGS) entry which is preliminary data.</text>
</comment>
<keyword evidence="1" id="KW-0732">Signal</keyword>
<proteinExistence type="predicted"/>
<protein>
    <recommendedName>
        <fullName evidence="4">Seminal fluid protein HACP044</fullName>
    </recommendedName>
</protein>
<accession>A0A922CJ85</accession>
<feature type="signal peptide" evidence="1">
    <location>
        <begin position="1"/>
        <end position="20"/>
    </location>
</feature>
<evidence type="ECO:0000313" key="2">
    <source>
        <dbReference type="EMBL" id="KAG6448895.1"/>
    </source>
</evidence>